<organism evidence="1 2">
    <name type="scientific">Sphenostylis stenocarpa</name>
    <dbReference type="NCBI Taxonomy" id="92480"/>
    <lineage>
        <taxon>Eukaryota</taxon>
        <taxon>Viridiplantae</taxon>
        <taxon>Streptophyta</taxon>
        <taxon>Embryophyta</taxon>
        <taxon>Tracheophyta</taxon>
        <taxon>Spermatophyta</taxon>
        <taxon>Magnoliopsida</taxon>
        <taxon>eudicotyledons</taxon>
        <taxon>Gunneridae</taxon>
        <taxon>Pentapetalae</taxon>
        <taxon>rosids</taxon>
        <taxon>fabids</taxon>
        <taxon>Fabales</taxon>
        <taxon>Fabaceae</taxon>
        <taxon>Papilionoideae</taxon>
        <taxon>50 kb inversion clade</taxon>
        <taxon>NPAAA clade</taxon>
        <taxon>indigoferoid/millettioid clade</taxon>
        <taxon>Phaseoleae</taxon>
        <taxon>Sphenostylis</taxon>
    </lineage>
</organism>
<dbReference type="Gramene" id="rna-AYBTSS11_LOCUS21247">
    <property type="protein sequence ID" value="CAJ1967559.1"/>
    <property type="gene ID" value="gene-AYBTSS11_LOCUS21247"/>
</dbReference>
<gene>
    <name evidence="1" type="ORF">AYBTSS11_LOCUS21247</name>
</gene>
<dbReference type="AlphaFoldDB" id="A0AA86VIC8"/>
<evidence type="ECO:0000313" key="1">
    <source>
        <dbReference type="EMBL" id="CAJ1967559.1"/>
    </source>
</evidence>
<accession>A0AA86VIC8</accession>
<proteinExistence type="predicted"/>
<protein>
    <submittedName>
        <fullName evidence="1">Uncharacterized protein</fullName>
    </submittedName>
</protein>
<reference evidence="1" key="1">
    <citation type="submission" date="2023-10" db="EMBL/GenBank/DDBJ databases">
        <authorList>
            <person name="Domelevo Entfellner J.-B."/>
        </authorList>
    </citation>
    <scope>NUCLEOTIDE SEQUENCE</scope>
</reference>
<evidence type="ECO:0000313" key="2">
    <source>
        <dbReference type="Proteomes" id="UP001189624"/>
    </source>
</evidence>
<name>A0AA86VIC8_9FABA</name>
<dbReference type="Proteomes" id="UP001189624">
    <property type="component" value="Chromosome 7"/>
</dbReference>
<dbReference type="EMBL" id="OY731404">
    <property type="protein sequence ID" value="CAJ1967559.1"/>
    <property type="molecule type" value="Genomic_DNA"/>
</dbReference>
<sequence>MFLLRSAVPFCLPVFIGLCQKKTLGALCIDINGVTIYSFLSIALSNGPYGSPHLD</sequence>
<keyword evidence="2" id="KW-1185">Reference proteome</keyword>